<keyword evidence="1" id="KW-0812">Transmembrane</keyword>
<dbReference type="RefSeq" id="WP_052474298.1">
    <property type="nucleotide sequence ID" value="NZ_JXRQ01000028.1"/>
</dbReference>
<proteinExistence type="predicted"/>
<evidence type="ECO:0000313" key="2">
    <source>
        <dbReference type="EMBL" id="KIL44068.1"/>
    </source>
</evidence>
<dbReference type="EMBL" id="JXRQ01000028">
    <property type="protein sequence ID" value="KIL44068.1"/>
    <property type="molecule type" value="Genomic_DNA"/>
</dbReference>
<comment type="caution">
    <text evidence="2">The sequence shown here is derived from an EMBL/GenBank/DDBJ whole genome shotgun (WGS) entry which is preliminary data.</text>
</comment>
<organism evidence="2 3">
    <name type="scientific">Jeotgalibacillus alimentarius</name>
    <dbReference type="NCBI Taxonomy" id="135826"/>
    <lineage>
        <taxon>Bacteria</taxon>
        <taxon>Bacillati</taxon>
        <taxon>Bacillota</taxon>
        <taxon>Bacilli</taxon>
        <taxon>Bacillales</taxon>
        <taxon>Caryophanaceae</taxon>
        <taxon>Jeotgalibacillus</taxon>
    </lineage>
</organism>
<dbReference type="Pfam" id="PF14014">
    <property type="entry name" value="DUF4230"/>
    <property type="match status" value="1"/>
</dbReference>
<dbReference type="STRING" id="135826.KP77_30170"/>
<evidence type="ECO:0000256" key="1">
    <source>
        <dbReference type="SAM" id="Phobius"/>
    </source>
</evidence>
<evidence type="ECO:0008006" key="4">
    <source>
        <dbReference type="Google" id="ProtNLM"/>
    </source>
</evidence>
<reference evidence="2 3" key="1">
    <citation type="submission" date="2015-01" db="EMBL/GenBank/DDBJ databases">
        <title>Genome sequence of Jeotgalibacillus alimentarius.</title>
        <authorList>
            <person name="Goh K.M."/>
            <person name="Chan K.-G."/>
            <person name="Yaakop A.S."/>
            <person name="Ee R."/>
            <person name="Gan H.M."/>
            <person name="Chan C.S."/>
        </authorList>
    </citation>
    <scope>NUCLEOTIDE SEQUENCE [LARGE SCALE GENOMIC DNA]</scope>
    <source>
        <strain evidence="2 3">YKJ-13</strain>
    </source>
</reference>
<dbReference type="Proteomes" id="UP000031950">
    <property type="component" value="Unassembled WGS sequence"/>
</dbReference>
<sequence length="211" mass="23466">MKNPACGLLRGDEMKRIIVVILGLAVIAGAAIVGYQYIAGDNNQQRSITFVEQIKDMNALATSHAFLKTVIDEKDNEVFGWDIDLNIPGTERRVFMVVPGTVLAGIDMDQVSEEDIKVNEENKTLTLQLPRAKLLQEPALKMDEVQAFSEEGIFRSNVNMEEGLEFAAAAQEKMEKEAIEQGVLQRAEINAELALTEFFEHIGYDATITFD</sequence>
<dbReference type="InterPro" id="IPR025324">
    <property type="entry name" value="DUF4230"/>
</dbReference>
<keyword evidence="1" id="KW-1133">Transmembrane helix</keyword>
<accession>A0A0C2VJA1</accession>
<keyword evidence="1" id="KW-0472">Membrane</keyword>
<protein>
    <recommendedName>
        <fullName evidence="4">DUF4230 domain-containing protein</fullName>
    </recommendedName>
</protein>
<keyword evidence="3" id="KW-1185">Reference proteome</keyword>
<feature type="transmembrane region" description="Helical" evidence="1">
    <location>
        <begin position="17"/>
        <end position="38"/>
    </location>
</feature>
<name>A0A0C2VJA1_9BACL</name>
<dbReference type="PATRIC" id="fig|135826.4.peg.2997"/>
<gene>
    <name evidence="2" type="ORF">KP77_30170</name>
</gene>
<evidence type="ECO:0000313" key="3">
    <source>
        <dbReference type="Proteomes" id="UP000031950"/>
    </source>
</evidence>
<dbReference type="AlphaFoldDB" id="A0A0C2VJA1"/>